<evidence type="ECO:0000259" key="3">
    <source>
        <dbReference type="PROSITE" id="PS51186"/>
    </source>
</evidence>
<dbReference type="GO" id="GO:0016747">
    <property type="term" value="F:acyltransferase activity, transferring groups other than amino-acyl groups"/>
    <property type="evidence" value="ECO:0007669"/>
    <property type="project" value="InterPro"/>
</dbReference>
<gene>
    <name evidence="4" type="ORF">BEN49_19050</name>
</gene>
<dbReference type="AlphaFoldDB" id="A0A1G1TLE6"/>
<dbReference type="CDD" id="cd04301">
    <property type="entry name" value="NAT_SF"/>
    <property type="match status" value="1"/>
</dbReference>
<evidence type="ECO:0000256" key="2">
    <source>
        <dbReference type="ARBA" id="ARBA00023315"/>
    </source>
</evidence>
<dbReference type="EMBL" id="MDZA01000043">
    <property type="protein sequence ID" value="OGX91680.1"/>
    <property type="molecule type" value="Genomic_DNA"/>
</dbReference>
<reference evidence="4 5" key="1">
    <citation type="submission" date="2016-08" db="EMBL/GenBank/DDBJ databases">
        <title>Hymenobacter coccineus sp. nov., Hymenobacter lapidarius sp. nov. and Hymenobacter glacialis sp. nov., isolated from Antarctic soil.</title>
        <authorList>
            <person name="Sedlacek I."/>
            <person name="Kralova S."/>
            <person name="Kyrova K."/>
            <person name="Maslanova I."/>
            <person name="Stankova E."/>
            <person name="Vrbovska V."/>
            <person name="Nemec M."/>
            <person name="Bartak M."/>
            <person name="Svec P."/>
            <person name="Busse H.-J."/>
            <person name="Pantucek R."/>
        </authorList>
    </citation>
    <scope>NUCLEOTIDE SEQUENCE [LARGE SCALE GENOMIC DNA]</scope>
    <source>
        <strain evidence="4 5">CCM 8649</strain>
    </source>
</reference>
<sequence length="178" mass="18705">MPAPTLRPATAADVPALAALVNAAYRGEASRQSWTTEAHLLDGPRIDEAALHELLGAPGGGFLLAVGPGGQLVGGVYLQAQGPRLYLGTLAVAPAAQAHGLGRRLLDAAEAQARQQGCTHLKITVVAARTELLAWYERRGYVRTGATEPFPDTTRFGRPRQPLALVVLEKAVATEKAT</sequence>
<name>A0A1G1TLE6_9BACT</name>
<keyword evidence="1" id="KW-0808">Transferase</keyword>
<dbReference type="PANTHER" id="PTHR43877:SF2">
    <property type="entry name" value="AMINOALKYLPHOSPHONATE N-ACETYLTRANSFERASE-RELATED"/>
    <property type="match status" value="1"/>
</dbReference>
<dbReference type="Pfam" id="PF00583">
    <property type="entry name" value="Acetyltransf_1"/>
    <property type="match status" value="1"/>
</dbReference>
<evidence type="ECO:0000256" key="1">
    <source>
        <dbReference type="ARBA" id="ARBA00022679"/>
    </source>
</evidence>
<feature type="domain" description="N-acetyltransferase" evidence="3">
    <location>
        <begin position="4"/>
        <end position="161"/>
    </location>
</feature>
<dbReference type="InterPro" id="IPR016181">
    <property type="entry name" value="Acyl_CoA_acyltransferase"/>
</dbReference>
<dbReference type="InterPro" id="IPR000182">
    <property type="entry name" value="GNAT_dom"/>
</dbReference>
<comment type="caution">
    <text evidence="4">The sequence shown here is derived from an EMBL/GenBank/DDBJ whole genome shotgun (WGS) entry which is preliminary data.</text>
</comment>
<keyword evidence="5" id="KW-1185">Reference proteome</keyword>
<protein>
    <submittedName>
        <fullName evidence="4">GNAT family N-acetyltransferase</fullName>
    </submittedName>
</protein>
<dbReference type="SUPFAM" id="SSF55729">
    <property type="entry name" value="Acyl-CoA N-acyltransferases (Nat)"/>
    <property type="match status" value="1"/>
</dbReference>
<dbReference type="InterPro" id="IPR050832">
    <property type="entry name" value="Bact_Acetyltransf"/>
</dbReference>
<keyword evidence="2" id="KW-0012">Acyltransferase</keyword>
<proteinExistence type="predicted"/>
<dbReference type="PANTHER" id="PTHR43877">
    <property type="entry name" value="AMINOALKYLPHOSPHONATE N-ACETYLTRANSFERASE-RELATED-RELATED"/>
    <property type="match status" value="1"/>
</dbReference>
<accession>A0A1G1TLE6</accession>
<dbReference type="OrthoDB" id="9796381at2"/>
<evidence type="ECO:0000313" key="5">
    <source>
        <dbReference type="Proteomes" id="UP000177506"/>
    </source>
</evidence>
<dbReference type="PROSITE" id="PS51186">
    <property type="entry name" value="GNAT"/>
    <property type="match status" value="1"/>
</dbReference>
<organism evidence="4 5">
    <name type="scientific">Hymenobacter coccineus</name>
    <dbReference type="NCBI Taxonomy" id="1908235"/>
    <lineage>
        <taxon>Bacteria</taxon>
        <taxon>Pseudomonadati</taxon>
        <taxon>Bacteroidota</taxon>
        <taxon>Cytophagia</taxon>
        <taxon>Cytophagales</taxon>
        <taxon>Hymenobacteraceae</taxon>
        <taxon>Hymenobacter</taxon>
    </lineage>
</organism>
<dbReference type="Proteomes" id="UP000177506">
    <property type="component" value="Unassembled WGS sequence"/>
</dbReference>
<evidence type="ECO:0000313" key="4">
    <source>
        <dbReference type="EMBL" id="OGX91680.1"/>
    </source>
</evidence>
<dbReference type="Gene3D" id="3.40.630.30">
    <property type="match status" value="1"/>
</dbReference>